<dbReference type="RefSeq" id="WP_060325851.1">
    <property type="nucleotide sequence ID" value="NZ_LPIU01000029.1"/>
</dbReference>
<dbReference type="OrthoDB" id="9023358at2"/>
<accession>A0A107ESE3</accession>
<gene>
    <name evidence="6" type="ORF">WL73_19560</name>
</gene>
<dbReference type="PANTHER" id="PTHR30346:SF0">
    <property type="entry name" value="HCA OPERON TRANSCRIPTIONAL ACTIVATOR HCAR"/>
    <property type="match status" value="1"/>
</dbReference>
<feature type="domain" description="HTH lysR-type" evidence="5">
    <location>
        <begin position="10"/>
        <end position="69"/>
    </location>
</feature>
<protein>
    <submittedName>
        <fullName evidence="6">LysR family transcriptional regulator</fullName>
    </submittedName>
</protein>
<dbReference type="Proteomes" id="UP000062998">
    <property type="component" value="Unassembled WGS sequence"/>
</dbReference>
<dbReference type="EMBL" id="LPIX01000071">
    <property type="protein sequence ID" value="KWE00196.1"/>
    <property type="molecule type" value="Genomic_DNA"/>
</dbReference>
<dbReference type="PROSITE" id="PS50931">
    <property type="entry name" value="HTH_LYSR"/>
    <property type="match status" value="1"/>
</dbReference>
<dbReference type="AlphaFoldDB" id="A0A107ESE3"/>
<sequence length="126" mass="14039">MVSRTTPPRLNWNLLRAYSEIARYRSISEAAQAMGVQRPTVSEKVSALERVLGRSLMERRSGSDGFRLTEFGAQLRTVVARFDRELAALCELSREETTGMTTTDVLGEVETAMAALERAAETLRQS</sequence>
<evidence type="ECO:0000313" key="6">
    <source>
        <dbReference type="EMBL" id="KWE00196.1"/>
    </source>
</evidence>
<dbReference type="GO" id="GO:0003700">
    <property type="term" value="F:DNA-binding transcription factor activity"/>
    <property type="evidence" value="ECO:0007669"/>
    <property type="project" value="InterPro"/>
</dbReference>
<proteinExistence type="inferred from homology"/>
<dbReference type="InterPro" id="IPR036390">
    <property type="entry name" value="WH_DNA-bd_sf"/>
</dbReference>
<organism evidence="6 7">
    <name type="scientific">Burkholderia ubonensis</name>
    <dbReference type="NCBI Taxonomy" id="101571"/>
    <lineage>
        <taxon>Bacteria</taxon>
        <taxon>Pseudomonadati</taxon>
        <taxon>Pseudomonadota</taxon>
        <taxon>Betaproteobacteria</taxon>
        <taxon>Burkholderiales</taxon>
        <taxon>Burkholderiaceae</taxon>
        <taxon>Burkholderia</taxon>
        <taxon>Burkholderia cepacia complex</taxon>
    </lineage>
</organism>
<dbReference type="PANTHER" id="PTHR30346">
    <property type="entry name" value="TRANSCRIPTIONAL DUAL REGULATOR HCAR-RELATED"/>
    <property type="match status" value="1"/>
</dbReference>
<comment type="caution">
    <text evidence="6">The sequence shown here is derived from an EMBL/GenBank/DDBJ whole genome shotgun (WGS) entry which is preliminary data.</text>
</comment>
<evidence type="ECO:0000259" key="5">
    <source>
        <dbReference type="PROSITE" id="PS50931"/>
    </source>
</evidence>
<reference evidence="6 7" key="1">
    <citation type="submission" date="2015-11" db="EMBL/GenBank/DDBJ databases">
        <title>Expanding the genomic diversity of Burkholderia species for the development of highly accurate diagnostics.</title>
        <authorList>
            <person name="Sahl J."/>
            <person name="Keim P."/>
            <person name="Wagner D."/>
        </authorList>
    </citation>
    <scope>NUCLEOTIDE SEQUENCE [LARGE SCALE GENOMIC DNA]</scope>
    <source>
        <strain evidence="6 7">MSMB2167WGS</strain>
    </source>
</reference>
<keyword evidence="3" id="KW-0238">DNA-binding</keyword>
<dbReference type="GO" id="GO:0003677">
    <property type="term" value="F:DNA binding"/>
    <property type="evidence" value="ECO:0007669"/>
    <property type="project" value="UniProtKB-KW"/>
</dbReference>
<dbReference type="Pfam" id="PF00126">
    <property type="entry name" value="HTH_1"/>
    <property type="match status" value="1"/>
</dbReference>
<dbReference type="Gene3D" id="1.10.10.10">
    <property type="entry name" value="Winged helix-like DNA-binding domain superfamily/Winged helix DNA-binding domain"/>
    <property type="match status" value="1"/>
</dbReference>
<evidence type="ECO:0000256" key="4">
    <source>
        <dbReference type="ARBA" id="ARBA00023163"/>
    </source>
</evidence>
<name>A0A107ESE3_9BURK</name>
<dbReference type="SUPFAM" id="SSF46785">
    <property type="entry name" value="Winged helix' DNA-binding domain"/>
    <property type="match status" value="1"/>
</dbReference>
<keyword evidence="2" id="KW-0805">Transcription regulation</keyword>
<comment type="similarity">
    <text evidence="1">Belongs to the LysR transcriptional regulatory family.</text>
</comment>
<evidence type="ECO:0000256" key="3">
    <source>
        <dbReference type="ARBA" id="ARBA00023125"/>
    </source>
</evidence>
<dbReference type="InterPro" id="IPR000847">
    <property type="entry name" value="LysR_HTH_N"/>
</dbReference>
<evidence type="ECO:0000256" key="1">
    <source>
        <dbReference type="ARBA" id="ARBA00009437"/>
    </source>
</evidence>
<evidence type="ECO:0000256" key="2">
    <source>
        <dbReference type="ARBA" id="ARBA00023015"/>
    </source>
</evidence>
<dbReference type="InterPro" id="IPR036388">
    <property type="entry name" value="WH-like_DNA-bd_sf"/>
</dbReference>
<dbReference type="GO" id="GO:0032993">
    <property type="term" value="C:protein-DNA complex"/>
    <property type="evidence" value="ECO:0007669"/>
    <property type="project" value="TreeGrafter"/>
</dbReference>
<evidence type="ECO:0000313" key="7">
    <source>
        <dbReference type="Proteomes" id="UP000062998"/>
    </source>
</evidence>
<keyword evidence="4" id="KW-0804">Transcription</keyword>